<dbReference type="AlphaFoldDB" id="A0A9P6U364"/>
<evidence type="ECO:0000313" key="2">
    <source>
        <dbReference type="EMBL" id="KAG0257649.1"/>
    </source>
</evidence>
<sequence length="142" mass="15853">MPTTASVNTSSAKQRRFSLMRMFNGDETKPQKAVEPDTPATPAPSIPAHYRHSMVPNMDNIHSDMLRERRKSLAALTENYRSLSLDLPSSNENQAANGPRSISGKTPLEMAEKMRQFDELLQKRRGSTIRISLTPTLLSEAV</sequence>
<feature type="region of interest" description="Disordered" evidence="1">
    <location>
        <begin position="23"/>
        <end position="52"/>
    </location>
</feature>
<name>A0A9P6U364_9FUNG</name>
<dbReference type="Proteomes" id="UP000807716">
    <property type="component" value="Unassembled WGS sequence"/>
</dbReference>
<feature type="compositionally biased region" description="Polar residues" evidence="1">
    <location>
        <begin position="85"/>
        <end position="96"/>
    </location>
</feature>
<organism evidence="2 3">
    <name type="scientific">Actinomortierella ambigua</name>
    <dbReference type="NCBI Taxonomy" id="1343610"/>
    <lineage>
        <taxon>Eukaryota</taxon>
        <taxon>Fungi</taxon>
        <taxon>Fungi incertae sedis</taxon>
        <taxon>Mucoromycota</taxon>
        <taxon>Mortierellomycotina</taxon>
        <taxon>Mortierellomycetes</taxon>
        <taxon>Mortierellales</taxon>
        <taxon>Mortierellaceae</taxon>
        <taxon>Actinomortierella</taxon>
    </lineage>
</organism>
<dbReference type="OrthoDB" id="2341742at2759"/>
<feature type="region of interest" description="Disordered" evidence="1">
    <location>
        <begin position="85"/>
        <end position="107"/>
    </location>
</feature>
<comment type="caution">
    <text evidence="2">The sequence shown here is derived from an EMBL/GenBank/DDBJ whole genome shotgun (WGS) entry which is preliminary data.</text>
</comment>
<dbReference type="EMBL" id="JAAAJB010000352">
    <property type="protein sequence ID" value="KAG0257649.1"/>
    <property type="molecule type" value="Genomic_DNA"/>
</dbReference>
<evidence type="ECO:0000256" key="1">
    <source>
        <dbReference type="SAM" id="MobiDB-lite"/>
    </source>
</evidence>
<keyword evidence="3" id="KW-1185">Reference proteome</keyword>
<reference evidence="2" key="1">
    <citation type="journal article" date="2020" name="Fungal Divers.">
        <title>Resolving the Mortierellaceae phylogeny through synthesis of multi-gene phylogenetics and phylogenomics.</title>
        <authorList>
            <person name="Vandepol N."/>
            <person name="Liber J."/>
            <person name="Desiro A."/>
            <person name="Na H."/>
            <person name="Kennedy M."/>
            <person name="Barry K."/>
            <person name="Grigoriev I.V."/>
            <person name="Miller A.N."/>
            <person name="O'Donnell K."/>
            <person name="Stajich J.E."/>
            <person name="Bonito G."/>
        </authorList>
    </citation>
    <scope>NUCLEOTIDE SEQUENCE</scope>
    <source>
        <strain evidence="2">BC1065</strain>
    </source>
</reference>
<gene>
    <name evidence="2" type="ORF">DFQ27_005010</name>
</gene>
<accession>A0A9P6U364</accession>
<protein>
    <submittedName>
        <fullName evidence="2">Uncharacterized protein</fullName>
    </submittedName>
</protein>
<feature type="compositionally biased region" description="Basic and acidic residues" evidence="1">
    <location>
        <begin position="24"/>
        <end position="35"/>
    </location>
</feature>
<evidence type="ECO:0000313" key="3">
    <source>
        <dbReference type="Proteomes" id="UP000807716"/>
    </source>
</evidence>
<proteinExistence type="predicted"/>